<feature type="compositionally biased region" description="Polar residues" evidence="2">
    <location>
        <begin position="201"/>
        <end position="210"/>
    </location>
</feature>
<dbReference type="AlphaFoldDB" id="A0AAW1PA78"/>
<dbReference type="SUPFAM" id="SSF81891">
    <property type="entry name" value="Poly A polymerase C-terminal region-like"/>
    <property type="match status" value="1"/>
</dbReference>
<name>A0AAW1PA78_9CHLO</name>
<dbReference type="GO" id="GO:0052927">
    <property type="term" value="F:CC tRNA cytidylyltransferase activity"/>
    <property type="evidence" value="ECO:0007669"/>
    <property type="project" value="TreeGrafter"/>
</dbReference>
<dbReference type="GO" id="GO:0001680">
    <property type="term" value="P:tRNA 3'-terminal CCA addition"/>
    <property type="evidence" value="ECO:0007669"/>
    <property type="project" value="TreeGrafter"/>
</dbReference>
<comment type="caution">
    <text evidence="3">The sequence shown here is derived from an EMBL/GenBank/DDBJ whole genome shotgun (WGS) entry which is preliminary data.</text>
</comment>
<dbReference type="Proteomes" id="UP001465755">
    <property type="component" value="Unassembled WGS sequence"/>
</dbReference>
<protein>
    <submittedName>
        <fullName evidence="3">Uncharacterized protein</fullName>
    </submittedName>
</protein>
<dbReference type="GO" id="GO:0052929">
    <property type="term" value="F:ATP:3'-cytidine-cytidine-tRNA adenylyltransferase activity"/>
    <property type="evidence" value="ECO:0007669"/>
    <property type="project" value="TreeGrafter"/>
</dbReference>
<evidence type="ECO:0000256" key="1">
    <source>
        <dbReference type="ARBA" id="ARBA00022884"/>
    </source>
</evidence>
<reference evidence="3 4" key="1">
    <citation type="journal article" date="2024" name="Nat. Commun.">
        <title>Phylogenomics reveals the evolutionary origins of lichenization in chlorophyte algae.</title>
        <authorList>
            <person name="Puginier C."/>
            <person name="Libourel C."/>
            <person name="Otte J."/>
            <person name="Skaloud P."/>
            <person name="Haon M."/>
            <person name="Grisel S."/>
            <person name="Petersen M."/>
            <person name="Berrin J.G."/>
            <person name="Delaux P.M."/>
            <person name="Dal Grande F."/>
            <person name="Keller J."/>
        </authorList>
    </citation>
    <scope>NUCLEOTIDE SEQUENCE [LARGE SCALE GENOMIC DNA]</scope>
    <source>
        <strain evidence="3 4">SAG 2036</strain>
    </source>
</reference>
<dbReference type="EMBL" id="JALJOQ010000047">
    <property type="protein sequence ID" value="KAK9804968.1"/>
    <property type="molecule type" value="Genomic_DNA"/>
</dbReference>
<dbReference type="PANTHER" id="PTHR13734">
    <property type="entry name" value="TRNA-NUCLEOTIDYLTRANSFERASE"/>
    <property type="match status" value="1"/>
</dbReference>
<proteinExistence type="predicted"/>
<evidence type="ECO:0000313" key="3">
    <source>
        <dbReference type="EMBL" id="KAK9804968.1"/>
    </source>
</evidence>
<organism evidence="3 4">
    <name type="scientific">Symbiochloris irregularis</name>
    <dbReference type="NCBI Taxonomy" id="706552"/>
    <lineage>
        <taxon>Eukaryota</taxon>
        <taxon>Viridiplantae</taxon>
        <taxon>Chlorophyta</taxon>
        <taxon>core chlorophytes</taxon>
        <taxon>Trebouxiophyceae</taxon>
        <taxon>Trebouxiales</taxon>
        <taxon>Trebouxiaceae</taxon>
        <taxon>Symbiochloris</taxon>
    </lineage>
</organism>
<gene>
    <name evidence="3" type="ORF">WJX73_005470</name>
</gene>
<dbReference type="GO" id="GO:0003723">
    <property type="term" value="F:RNA binding"/>
    <property type="evidence" value="ECO:0007669"/>
    <property type="project" value="UniProtKB-KW"/>
</dbReference>
<feature type="region of interest" description="Disordered" evidence="2">
    <location>
        <begin position="185"/>
        <end position="212"/>
    </location>
</feature>
<evidence type="ECO:0000256" key="2">
    <source>
        <dbReference type="SAM" id="MobiDB-lite"/>
    </source>
</evidence>
<accession>A0AAW1PA78</accession>
<dbReference type="PANTHER" id="PTHR13734:SF5">
    <property type="entry name" value="CCA TRNA NUCLEOTIDYLTRANSFERASE, MITOCHONDRIAL"/>
    <property type="match status" value="1"/>
</dbReference>
<evidence type="ECO:0000313" key="4">
    <source>
        <dbReference type="Proteomes" id="UP001465755"/>
    </source>
</evidence>
<sequence length="293" mass="30890">MIRGPAAVEAVATIQRLQLFAAVFQAPPTAASLLGPDYGLPCLAVMTAAAQLLDAIECKAQQPAFEEDERCMALMAALLLPLRSATVSMGKGSKKGAPLAAWIIKEAIKWPNKDTDGVTLLHSLAPGLLDISNSLQAGVAAEGEQGWVVRAQLGQVLRRLGKAHLLRPGLVVASLLSMPEARPLGVQHAAGSSPEAAHSPGPTSSQTQDDSASRLECYNRLDAAMASFGLQGCWDWRPLLDGKEVMQAANLTKGGPELGKLTGLVLDFQLSHPQATKEDAIAWLQQQINEAPG</sequence>
<keyword evidence="1" id="KW-0694">RNA-binding</keyword>
<keyword evidence="4" id="KW-1185">Reference proteome</keyword>